<dbReference type="Proteomes" id="UP000004682">
    <property type="component" value="Unassembled WGS sequence"/>
</dbReference>
<feature type="region of interest" description="Disordered" evidence="1">
    <location>
        <begin position="1"/>
        <end position="54"/>
    </location>
</feature>
<name>A0ABN0FY88_9BURK</name>
<sequence length="54" mass="5695">MHVRCNAESDDGRHRIDIDAAAARRPDAGAASPRRAEYNVGLRRATAAPPPASG</sequence>
<protein>
    <submittedName>
        <fullName evidence="2">Uncharacterized protein</fullName>
    </submittedName>
</protein>
<gene>
    <name evidence="2" type="ORF">A33K_18541</name>
</gene>
<dbReference type="EMBL" id="JH692070">
    <property type="protein sequence ID" value="EIP84947.1"/>
    <property type="molecule type" value="Genomic_DNA"/>
</dbReference>
<evidence type="ECO:0000313" key="3">
    <source>
        <dbReference type="Proteomes" id="UP000004682"/>
    </source>
</evidence>
<keyword evidence="3" id="KW-1185">Reference proteome</keyword>
<proteinExistence type="predicted"/>
<reference evidence="3" key="1">
    <citation type="journal article" date="2012" name="J. Bacteriol.">
        <title>Revised Genome Sequence of Burkholderia thailandensis MSMB43 with Improved Annotation.</title>
        <authorList>
            <person name="Zhuo Y."/>
            <person name="Liu L."/>
            <person name="Wang Q."/>
            <person name="Liu X."/>
            <person name="Ren B."/>
            <person name="Liu M."/>
            <person name="Ni P."/>
            <person name="Cheng Y.Q."/>
            <person name="Zhang L."/>
        </authorList>
    </citation>
    <scope>NUCLEOTIDE SEQUENCE [LARGE SCALE GENOMIC DNA]</scope>
    <source>
        <strain evidence="3">MSMB43</strain>
    </source>
</reference>
<organism evidence="2 3">
    <name type="scientific">Burkholderia humptydooensis MSMB43</name>
    <dbReference type="NCBI Taxonomy" id="441157"/>
    <lineage>
        <taxon>Bacteria</taxon>
        <taxon>Pseudomonadati</taxon>
        <taxon>Pseudomonadota</taxon>
        <taxon>Betaproteobacteria</taxon>
        <taxon>Burkholderiales</taxon>
        <taxon>Burkholderiaceae</taxon>
        <taxon>Burkholderia</taxon>
        <taxon>pseudomallei group</taxon>
    </lineage>
</organism>
<evidence type="ECO:0000256" key="1">
    <source>
        <dbReference type="SAM" id="MobiDB-lite"/>
    </source>
</evidence>
<evidence type="ECO:0000313" key="2">
    <source>
        <dbReference type="EMBL" id="EIP84947.1"/>
    </source>
</evidence>
<feature type="compositionally biased region" description="Basic and acidic residues" evidence="1">
    <location>
        <begin position="1"/>
        <end position="27"/>
    </location>
</feature>
<accession>A0ABN0FY88</accession>